<dbReference type="SUPFAM" id="SSF51905">
    <property type="entry name" value="FAD/NAD(P)-binding domain"/>
    <property type="match status" value="2"/>
</dbReference>
<organism evidence="7 8">
    <name type="scientific">Hoeflea alexandrii</name>
    <dbReference type="NCBI Taxonomy" id="288436"/>
    <lineage>
        <taxon>Bacteria</taxon>
        <taxon>Pseudomonadati</taxon>
        <taxon>Pseudomonadota</taxon>
        <taxon>Alphaproteobacteria</taxon>
        <taxon>Hyphomicrobiales</taxon>
        <taxon>Rhizobiaceae</taxon>
        <taxon>Hoeflea</taxon>
    </lineage>
</organism>
<gene>
    <name evidence="7" type="ORF">GTW23_16465</name>
</gene>
<comment type="cofactor">
    <cofactor evidence="1">
        <name>FAD</name>
        <dbReference type="ChEBI" id="CHEBI:57692"/>
    </cofactor>
</comment>
<evidence type="ECO:0000259" key="5">
    <source>
        <dbReference type="Pfam" id="PF07992"/>
    </source>
</evidence>
<evidence type="ECO:0000256" key="2">
    <source>
        <dbReference type="ARBA" id="ARBA00022630"/>
    </source>
</evidence>
<dbReference type="PRINTS" id="PR00411">
    <property type="entry name" value="PNDRDTASEI"/>
</dbReference>
<dbReference type="Proteomes" id="UP001320715">
    <property type="component" value="Unassembled WGS sequence"/>
</dbReference>
<accession>A0ABT1CV23</accession>
<keyword evidence="8" id="KW-1185">Reference proteome</keyword>
<dbReference type="PANTHER" id="PTHR43557:SF2">
    <property type="entry name" value="RIESKE DOMAIN-CONTAINING PROTEIN-RELATED"/>
    <property type="match status" value="1"/>
</dbReference>
<dbReference type="Pfam" id="PF07992">
    <property type="entry name" value="Pyr_redox_2"/>
    <property type="match status" value="1"/>
</dbReference>
<reference evidence="7 8" key="1">
    <citation type="submission" date="2020-01" db="EMBL/GenBank/DDBJ databases">
        <title>Genomes of bacteria type strains.</title>
        <authorList>
            <person name="Chen J."/>
            <person name="Zhu S."/>
            <person name="Yang J."/>
        </authorList>
    </citation>
    <scope>NUCLEOTIDE SEQUENCE [LARGE SCALE GENOMIC DNA]</scope>
    <source>
        <strain evidence="7 8">DSM 16655</strain>
    </source>
</reference>
<dbReference type="Gene3D" id="3.50.50.60">
    <property type="entry name" value="FAD/NAD(P)-binding domain"/>
    <property type="match status" value="2"/>
</dbReference>
<dbReference type="RefSeq" id="WP_252916586.1">
    <property type="nucleotide sequence ID" value="NZ_JAAAML010000003.1"/>
</dbReference>
<dbReference type="PRINTS" id="PR00368">
    <property type="entry name" value="FADPNR"/>
</dbReference>
<evidence type="ECO:0000256" key="1">
    <source>
        <dbReference type="ARBA" id="ARBA00001974"/>
    </source>
</evidence>
<dbReference type="PANTHER" id="PTHR43557">
    <property type="entry name" value="APOPTOSIS-INDUCING FACTOR 1"/>
    <property type="match status" value="1"/>
</dbReference>
<evidence type="ECO:0000256" key="3">
    <source>
        <dbReference type="ARBA" id="ARBA00022827"/>
    </source>
</evidence>
<name>A0ABT1CV23_9HYPH</name>
<dbReference type="Pfam" id="PF14759">
    <property type="entry name" value="Reductase_C"/>
    <property type="match status" value="1"/>
</dbReference>
<dbReference type="EMBL" id="JAAAML010000003">
    <property type="protein sequence ID" value="MCO6409778.1"/>
    <property type="molecule type" value="Genomic_DNA"/>
</dbReference>
<keyword evidence="2" id="KW-0285">Flavoprotein</keyword>
<protein>
    <submittedName>
        <fullName evidence="7">FAD-dependent oxidoreductase</fullName>
    </submittedName>
</protein>
<feature type="domain" description="Reductase C-terminal" evidence="6">
    <location>
        <begin position="322"/>
        <end position="402"/>
    </location>
</feature>
<sequence>MSSERVVIVGGGHGGFQMAANLRSEGFAGAITLIGEEPGLPYQRPPLSKAFLKDGDAARLHFRPQAFFDTNNIELMPGTRVSRINREARHVTTATGTEIGYDHLVLATGSRNVRPPVANLHLENVLSLRNLADAADLRARLSAARHVLVIGGGFIGMEFAAVASDFGVEVTVIEGADRLMARTVSGAVSKHFLALHEGRGTRVRLGRFVSELLDDGTGRVAGVRLSDGTEIAGDLVLIAAGVAPNSELAAEAGLSVSNGIDVDTLLRTSDLSISALGDCCNFPDPVSGNRVRLESVQAATDHARTIAKRLTGKPAPYTAVPWFWSDQSHFKLQIAGLGSGADEQVALEPEAGGLVVINFAAGRLISVETVNSAAAHMSARRLLASGRPVAQAELAAHNYNLVDYARAV</sequence>
<evidence type="ECO:0000313" key="8">
    <source>
        <dbReference type="Proteomes" id="UP001320715"/>
    </source>
</evidence>
<evidence type="ECO:0000256" key="4">
    <source>
        <dbReference type="ARBA" id="ARBA00023002"/>
    </source>
</evidence>
<dbReference type="InterPro" id="IPR023753">
    <property type="entry name" value="FAD/NAD-binding_dom"/>
</dbReference>
<dbReference type="InterPro" id="IPR016156">
    <property type="entry name" value="FAD/NAD-linked_Rdtase_dimer_sf"/>
</dbReference>
<keyword evidence="4" id="KW-0560">Oxidoreductase</keyword>
<evidence type="ECO:0000313" key="7">
    <source>
        <dbReference type="EMBL" id="MCO6409778.1"/>
    </source>
</evidence>
<dbReference type="SUPFAM" id="SSF55424">
    <property type="entry name" value="FAD/NAD-linked reductases, dimerisation (C-terminal) domain"/>
    <property type="match status" value="1"/>
</dbReference>
<proteinExistence type="predicted"/>
<keyword evidence="3" id="KW-0274">FAD</keyword>
<dbReference type="Gene3D" id="3.30.390.30">
    <property type="match status" value="1"/>
</dbReference>
<dbReference type="InterPro" id="IPR028202">
    <property type="entry name" value="Reductase_C"/>
</dbReference>
<feature type="domain" description="FAD/NAD(P)-binding" evidence="5">
    <location>
        <begin position="5"/>
        <end position="303"/>
    </location>
</feature>
<dbReference type="InterPro" id="IPR050446">
    <property type="entry name" value="FAD-oxidoreductase/Apoptosis"/>
</dbReference>
<dbReference type="InterPro" id="IPR036188">
    <property type="entry name" value="FAD/NAD-bd_sf"/>
</dbReference>
<comment type="caution">
    <text evidence="7">The sequence shown here is derived from an EMBL/GenBank/DDBJ whole genome shotgun (WGS) entry which is preliminary data.</text>
</comment>
<evidence type="ECO:0000259" key="6">
    <source>
        <dbReference type="Pfam" id="PF14759"/>
    </source>
</evidence>